<reference evidence="4 5" key="1">
    <citation type="journal article" date="2019" name="Front. Microbiol.">
        <title>Thermoanaerosceptrum fracticalcis gen. nov. sp. nov., a Novel Fumarate-Fermenting Microorganism From a Deep Fractured Carbonate Aquifer of the US Great Basin.</title>
        <authorList>
            <person name="Hamilton-Brehm S.D."/>
            <person name="Stewart L.E."/>
            <person name="Zavarin M."/>
            <person name="Caldwell M."/>
            <person name="Lawson P.A."/>
            <person name="Onstott T.C."/>
            <person name="Grzymski J."/>
            <person name="Neveux I."/>
            <person name="Lollar B.S."/>
            <person name="Russell C.E."/>
            <person name="Moser D.P."/>
        </authorList>
    </citation>
    <scope>NUCLEOTIDE SEQUENCE [LARGE SCALE GENOMIC DNA]</scope>
    <source>
        <strain evidence="4 5">DRI-13</strain>
    </source>
</reference>
<evidence type="ECO:0000256" key="1">
    <source>
        <dbReference type="SAM" id="MobiDB-lite"/>
    </source>
</evidence>
<dbReference type="SUPFAM" id="SSF55383">
    <property type="entry name" value="Copper amine oxidase, domain N"/>
    <property type="match status" value="1"/>
</dbReference>
<gene>
    <name evidence="4" type="ORF">BR63_13930</name>
</gene>
<accession>A0A7G6E5D8</accession>
<feature type="region of interest" description="Disordered" evidence="1">
    <location>
        <begin position="27"/>
        <end position="82"/>
    </location>
</feature>
<feature type="compositionally biased region" description="Low complexity" evidence="1">
    <location>
        <begin position="230"/>
        <end position="272"/>
    </location>
</feature>
<dbReference type="KEGG" id="tfr:BR63_13930"/>
<feature type="domain" description="Copper amine oxidase-like N-terminal" evidence="3">
    <location>
        <begin position="90"/>
        <end position="196"/>
    </location>
</feature>
<feature type="compositionally biased region" description="Low complexity" evidence="1">
    <location>
        <begin position="39"/>
        <end position="55"/>
    </location>
</feature>
<sequence length="272" mass="28492">MKKLSTSLMIAVLSLGLMTTSALAKGKPEWAGPKEKSKAAVTTTTTATTTMTTSSSEEDSTGTPAVPTEPTRNETKNKGKAKKLEERIKVRGMNLKFDVPPVIKEGRTLIPVRAIMNGLGAKVEWNGEAKTVIIIRGDKVIVLNLGTGETTVNGQIISLDVPAQTLNNRTFVPLRFIAQTLGEPVNYDENTGDISIGDGTTTPAEGTNTETEETTPTGMNNQTDNGTPAEGTTTPTDSTNTTGDGNNTTTTGEAGTTTDNTSTGQTEEGTAP</sequence>
<feature type="signal peptide" evidence="2">
    <location>
        <begin position="1"/>
        <end position="24"/>
    </location>
</feature>
<keyword evidence="2" id="KW-0732">Signal</keyword>
<keyword evidence="5" id="KW-1185">Reference proteome</keyword>
<dbReference type="Pfam" id="PF07833">
    <property type="entry name" value="Cu_amine_oxidN1"/>
    <property type="match status" value="1"/>
</dbReference>
<dbReference type="Gene3D" id="3.30.457.10">
    <property type="entry name" value="Copper amine oxidase-like, N-terminal domain"/>
    <property type="match status" value="1"/>
</dbReference>
<feature type="compositionally biased region" description="Basic and acidic residues" evidence="1">
    <location>
        <begin position="71"/>
        <end position="82"/>
    </location>
</feature>
<dbReference type="Proteomes" id="UP000515847">
    <property type="component" value="Chromosome"/>
</dbReference>
<name>A0A7G6E5D8_THEFR</name>
<feature type="compositionally biased region" description="Basic and acidic residues" evidence="1">
    <location>
        <begin position="27"/>
        <end position="38"/>
    </location>
</feature>
<dbReference type="RefSeq" id="WP_051965893.1">
    <property type="nucleotide sequence ID" value="NZ_CP045798.1"/>
</dbReference>
<evidence type="ECO:0000259" key="3">
    <source>
        <dbReference type="Pfam" id="PF07833"/>
    </source>
</evidence>
<organism evidence="4 5">
    <name type="scientific">Thermanaerosceptrum fracticalcis</name>
    <dbReference type="NCBI Taxonomy" id="1712410"/>
    <lineage>
        <taxon>Bacteria</taxon>
        <taxon>Bacillati</taxon>
        <taxon>Bacillota</taxon>
        <taxon>Clostridia</taxon>
        <taxon>Eubacteriales</taxon>
        <taxon>Peptococcaceae</taxon>
        <taxon>Thermanaerosceptrum</taxon>
    </lineage>
</organism>
<protein>
    <submittedName>
        <fullName evidence="4">Copper amine oxidase N-terminal domain-containing protein</fullName>
    </submittedName>
</protein>
<dbReference type="InterPro" id="IPR036582">
    <property type="entry name" value="Mao_N_sf"/>
</dbReference>
<evidence type="ECO:0000256" key="2">
    <source>
        <dbReference type="SAM" id="SignalP"/>
    </source>
</evidence>
<proteinExistence type="predicted"/>
<evidence type="ECO:0000313" key="5">
    <source>
        <dbReference type="Proteomes" id="UP000515847"/>
    </source>
</evidence>
<dbReference type="OrthoDB" id="268113at2"/>
<dbReference type="AlphaFoldDB" id="A0A7G6E5D8"/>
<feature type="chain" id="PRO_5028901876" evidence="2">
    <location>
        <begin position="25"/>
        <end position="272"/>
    </location>
</feature>
<feature type="region of interest" description="Disordered" evidence="1">
    <location>
        <begin position="185"/>
        <end position="272"/>
    </location>
</feature>
<feature type="compositionally biased region" description="Low complexity" evidence="1">
    <location>
        <begin position="192"/>
        <end position="218"/>
    </location>
</feature>
<dbReference type="EMBL" id="CP045798">
    <property type="protein sequence ID" value="QNB47292.1"/>
    <property type="molecule type" value="Genomic_DNA"/>
</dbReference>
<evidence type="ECO:0000313" key="4">
    <source>
        <dbReference type="EMBL" id="QNB47292.1"/>
    </source>
</evidence>
<dbReference type="InterPro" id="IPR012854">
    <property type="entry name" value="Cu_amine_oxidase-like_N"/>
</dbReference>